<sequence length="99" mass="10541">MPKTTSSPADIDPAPTDQRSPLAPPASYEAAMAELEGLVASMEGGALPLEDSLAAYKRGAELVRYCQQMLERVEQQVKVLEGDVLKPVTAETGIPGEQE</sequence>
<dbReference type="EC" id="3.1.11.6" evidence="6"/>
<keyword evidence="3 6" id="KW-0540">Nuclease</keyword>
<evidence type="ECO:0000313" key="9">
    <source>
        <dbReference type="Proteomes" id="UP001216674"/>
    </source>
</evidence>
<name>A0ABT6AVH0_9BURK</name>
<dbReference type="HAMAP" id="MF_00337">
    <property type="entry name" value="Exonuc_7_S"/>
    <property type="match status" value="1"/>
</dbReference>
<dbReference type="Pfam" id="PF02609">
    <property type="entry name" value="Exonuc_VII_S"/>
    <property type="match status" value="1"/>
</dbReference>
<dbReference type="InterPro" id="IPR037004">
    <property type="entry name" value="Exonuc_VII_ssu_sf"/>
</dbReference>
<dbReference type="GO" id="GO:0008855">
    <property type="term" value="F:exodeoxyribonuclease VII activity"/>
    <property type="evidence" value="ECO:0007669"/>
    <property type="project" value="UniProtKB-EC"/>
</dbReference>
<evidence type="ECO:0000256" key="5">
    <source>
        <dbReference type="ARBA" id="ARBA00022839"/>
    </source>
</evidence>
<gene>
    <name evidence="6" type="primary">xseB</name>
    <name evidence="8" type="ORF">P3W85_27170</name>
</gene>
<evidence type="ECO:0000256" key="3">
    <source>
        <dbReference type="ARBA" id="ARBA00022722"/>
    </source>
</evidence>
<keyword evidence="5 6" id="KW-0269">Exonuclease</keyword>
<comment type="catalytic activity">
    <reaction evidence="6">
        <text>Exonucleolytic cleavage in either 5'- to 3'- or 3'- to 5'-direction to yield nucleoside 5'-phosphates.</text>
        <dbReference type="EC" id="3.1.11.6"/>
    </reaction>
</comment>
<evidence type="ECO:0000256" key="7">
    <source>
        <dbReference type="SAM" id="MobiDB-lite"/>
    </source>
</evidence>
<organism evidence="8 9">
    <name type="scientific">Cupriavidus basilensis</name>
    <dbReference type="NCBI Taxonomy" id="68895"/>
    <lineage>
        <taxon>Bacteria</taxon>
        <taxon>Pseudomonadati</taxon>
        <taxon>Pseudomonadota</taxon>
        <taxon>Betaproteobacteria</taxon>
        <taxon>Burkholderiales</taxon>
        <taxon>Burkholderiaceae</taxon>
        <taxon>Cupriavidus</taxon>
    </lineage>
</organism>
<feature type="region of interest" description="Disordered" evidence="7">
    <location>
        <begin position="1"/>
        <end position="25"/>
    </location>
</feature>
<evidence type="ECO:0000256" key="1">
    <source>
        <dbReference type="ARBA" id="ARBA00009998"/>
    </source>
</evidence>
<comment type="function">
    <text evidence="6">Bidirectionally degrades single-stranded DNA into large acid-insoluble oligonucleotides, which are then degraded further into small acid-soluble oligonucleotides.</text>
</comment>
<keyword evidence="4 6" id="KW-0378">Hydrolase</keyword>
<protein>
    <recommendedName>
        <fullName evidence="6">Exodeoxyribonuclease 7 small subunit</fullName>
        <ecNumber evidence="6">3.1.11.6</ecNumber>
    </recommendedName>
    <alternativeName>
        <fullName evidence="6">Exodeoxyribonuclease VII small subunit</fullName>
        <shortName evidence="6">Exonuclease VII small subunit</shortName>
    </alternativeName>
</protein>
<proteinExistence type="inferred from homology"/>
<dbReference type="Proteomes" id="UP001216674">
    <property type="component" value="Unassembled WGS sequence"/>
</dbReference>
<dbReference type="EMBL" id="JARJLM010000446">
    <property type="protein sequence ID" value="MDF3836609.1"/>
    <property type="molecule type" value="Genomic_DNA"/>
</dbReference>
<dbReference type="NCBIfam" id="NF002141">
    <property type="entry name" value="PRK00977.1-5"/>
    <property type="match status" value="1"/>
</dbReference>
<dbReference type="PANTHER" id="PTHR34137">
    <property type="entry name" value="EXODEOXYRIBONUCLEASE 7 SMALL SUBUNIT"/>
    <property type="match status" value="1"/>
</dbReference>
<evidence type="ECO:0000256" key="2">
    <source>
        <dbReference type="ARBA" id="ARBA00022490"/>
    </source>
</evidence>
<keyword evidence="9" id="KW-1185">Reference proteome</keyword>
<dbReference type="SUPFAM" id="SSF116842">
    <property type="entry name" value="XseB-like"/>
    <property type="match status" value="1"/>
</dbReference>
<evidence type="ECO:0000256" key="6">
    <source>
        <dbReference type="HAMAP-Rule" id="MF_00337"/>
    </source>
</evidence>
<dbReference type="NCBIfam" id="TIGR01280">
    <property type="entry name" value="xseB"/>
    <property type="match status" value="1"/>
</dbReference>
<accession>A0ABT6AVH0</accession>
<comment type="similarity">
    <text evidence="1 6">Belongs to the XseB family.</text>
</comment>
<dbReference type="InterPro" id="IPR003761">
    <property type="entry name" value="Exonuc_VII_S"/>
</dbReference>
<evidence type="ECO:0000313" key="8">
    <source>
        <dbReference type="EMBL" id="MDF3836609.1"/>
    </source>
</evidence>
<evidence type="ECO:0000256" key="4">
    <source>
        <dbReference type="ARBA" id="ARBA00022801"/>
    </source>
</evidence>
<comment type="caution">
    <text evidence="8">The sequence shown here is derived from an EMBL/GenBank/DDBJ whole genome shotgun (WGS) entry which is preliminary data.</text>
</comment>
<keyword evidence="2 6" id="KW-0963">Cytoplasm</keyword>
<dbReference type="Gene3D" id="1.10.287.1040">
    <property type="entry name" value="Exonuclease VII, small subunit"/>
    <property type="match status" value="1"/>
</dbReference>
<comment type="subcellular location">
    <subcellularLocation>
        <location evidence="6">Cytoplasm</location>
    </subcellularLocation>
</comment>
<comment type="subunit">
    <text evidence="6">Heterooligomer composed of large and small subunits.</text>
</comment>
<reference evidence="8 9" key="1">
    <citation type="submission" date="2023-03" db="EMBL/GenBank/DDBJ databases">
        <title>Draft assemblies of triclosan tolerant bacteria isolated from returned activated sludge.</title>
        <authorList>
            <person name="Van Hamelsveld S."/>
        </authorList>
    </citation>
    <scope>NUCLEOTIDE SEQUENCE [LARGE SCALE GENOMIC DNA]</scope>
    <source>
        <strain evidence="8 9">GW210010_S58</strain>
    </source>
</reference>
<dbReference type="PANTHER" id="PTHR34137:SF1">
    <property type="entry name" value="EXODEOXYRIBONUCLEASE 7 SMALL SUBUNIT"/>
    <property type="match status" value="1"/>
</dbReference>
<dbReference type="RefSeq" id="WP_035807208.1">
    <property type="nucleotide sequence ID" value="NZ_JARJLM010000446.1"/>
</dbReference>